<comment type="caution">
    <text evidence="2">The sequence shown here is derived from an EMBL/GenBank/DDBJ whole genome shotgun (WGS) entry which is preliminary data.</text>
</comment>
<reference evidence="2 3" key="1">
    <citation type="submission" date="2014-07" db="EMBL/GenBank/DDBJ databases">
        <title>Epilithonimonas lactis LMG 22401 Genome.</title>
        <authorList>
            <person name="Pipes S.E."/>
            <person name="Stropko S.J."/>
        </authorList>
    </citation>
    <scope>NUCLEOTIDE SEQUENCE [LARGE SCALE GENOMIC DNA]</scope>
    <source>
        <strain evidence="2 3">LMG 24401</strain>
    </source>
</reference>
<keyword evidence="1" id="KW-0732">Signal</keyword>
<protein>
    <submittedName>
        <fullName evidence="2">Uncharacterized protein</fullName>
    </submittedName>
</protein>
<accession>A0A085BIU0</accession>
<evidence type="ECO:0000313" key="2">
    <source>
        <dbReference type="EMBL" id="KFC22385.1"/>
    </source>
</evidence>
<dbReference type="eggNOG" id="ENOG5033VKV">
    <property type="taxonomic scope" value="Bacteria"/>
</dbReference>
<feature type="signal peptide" evidence="1">
    <location>
        <begin position="1"/>
        <end position="23"/>
    </location>
</feature>
<organism evidence="2 3">
    <name type="scientific">Epilithonimonas lactis</name>
    <dbReference type="NCBI Taxonomy" id="421072"/>
    <lineage>
        <taxon>Bacteria</taxon>
        <taxon>Pseudomonadati</taxon>
        <taxon>Bacteroidota</taxon>
        <taxon>Flavobacteriia</taxon>
        <taxon>Flavobacteriales</taxon>
        <taxon>Weeksellaceae</taxon>
        <taxon>Chryseobacterium group</taxon>
        <taxon>Epilithonimonas</taxon>
    </lineage>
</organism>
<sequence>MKKMRKIALPLAVLLLGAGSAYATSVVKKNSLVENGYRFDPLAPVEKCIMTEKSCQADILGEVCTWSDGVNTHNLFQNAGGTSCGNPLYEIPN</sequence>
<proteinExistence type="predicted"/>
<gene>
    <name evidence="2" type="ORF">IO89_10660</name>
</gene>
<evidence type="ECO:0000256" key="1">
    <source>
        <dbReference type="SAM" id="SignalP"/>
    </source>
</evidence>
<evidence type="ECO:0000313" key="3">
    <source>
        <dbReference type="Proteomes" id="UP000028623"/>
    </source>
</evidence>
<dbReference type="STRING" id="421072.SAMN04488097_2755"/>
<dbReference type="EMBL" id="JPLY01000003">
    <property type="protein sequence ID" value="KFC22385.1"/>
    <property type="molecule type" value="Genomic_DNA"/>
</dbReference>
<dbReference type="AlphaFoldDB" id="A0A085BIU0"/>
<dbReference type="Proteomes" id="UP000028623">
    <property type="component" value="Unassembled WGS sequence"/>
</dbReference>
<keyword evidence="3" id="KW-1185">Reference proteome</keyword>
<name>A0A085BIU0_9FLAO</name>
<feature type="chain" id="PRO_5001787041" evidence="1">
    <location>
        <begin position="24"/>
        <end position="93"/>
    </location>
</feature>